<reference evidence="6 7" key="1">
    <citation type="submission" date="2015-11" db="EMBL/GenBank/DDBJ databases">
        <title>Ensifer anhuiense sp. nov., an effective nitrogen fixation bacterium with Glycine soja.</title>
        <authorList>
            <person name="Yan H."/>
            <person name="Chen W."/>
        </authorList>
    </citation>
    <scope>NUCLEOTIDE SEQUENCE [LARGE SCALE GENOMIC DNA]</scope>
    <source>
        <strain evidence="6 7">LMG 7837</strain>
    </source>
</reference>
<comment type="subcellular location">
    <subcellularLocation>
        <location evidence="1">Periplasm</location>
    </subcellularLocation>
</comment>
<dbReference type="PANTHER" id="PTHR30290:SF38">
    <property type="entry name" value="D,D-DIPEPTIDE-BINDING PERIPLASMIC PROTEIN DDPA-RELATED"/>
    <property type="match status" value="1"/>
</dbReference>
<protein>
    <recommendedName>
        <fullName evidence="5">Solute-binding protein family 5 domain-containing protein</fullName>
    </recommendedName>
</protein>
<gene>
    <name evidence="6" type="ORF">ATB98_15710</name>
</gene>
<feature type="chain" id="PRO_5008097610" description="Solute-binding protein family 5 domain-containing protein" evidence="4">
    <location>
        <begin position="23"/>
        <end position="239"/>
    </location>
</feature>
<comment type="caution">
    <text evidence="6">The sequence shown here is derived from an EMBL/GenBank/DDBJ whole genome shotgun (WGS) entry which is preliminary data.</text>
</comment>
<dbReference type="InterPro" id="IPR000914">
    <property type="entry name" value="SBP_5_dom"/>
</dbReference>
<evidence type="ECO:0000256" key="4">
    <source>
        <dbReference type="SAM" id="SignalP"/>
    </source>
</evidence>
<accession>A0A178Y8S9</accession>
<dbReference type="GO" id="GO:1904680">
    <property type="term" value="F:peptide transmembrane transporter activity"/>
    <property type="evidence" value="ECO:0007669"/>
    <property type="project" value="TreeGrafter"/>
</dbReference>
<dbReference type="GO" id="GO:0015833">
    <property type="term" value="P:peptide transport"/>
    <property type="evidence" value="ECO:0007669"/>
    <property type="project" value="TreeGrafter"/>
</dbReference>
<dbReference type="EMBL" id="LNQB01000081">
    <property type="protein sequence ID" value="OAP43085.1"/>
    <property type="molecule type" value="Genomic_DNA"/>
</dbReference>
<evidence type="ECO:0000313" key="6">
    <source>
        <dbReference type="EMBL" id="OAP43085.1"/>
    </source>
</evidence>
<feature type="signal peptide" evidence="4">
    <location>
        <begin position="1"/>
        <end position="22"/>
    </location>
</feature>
<keyword evidence="3 4" id="KW-0732">Signal</keyword>
<evidence type="ECO:0000256" key="1">
    <source>
        <dbReference type="ARBA" id="ARBA00004418"/>
    </source>
</evidence>
<comment type="similarity">
    <text evidence="2">Belongs to the bacterial solute-binding protein 5 family.</text>
</comment>
<keyword evidence="7" id="KW-1185">Reference proteome</keyword>
<organism evidence="6 7">
    <name type="scientific">Sinorhizobium saheli</name>
    <dbReference type="NCBI Taxonomy" id="36856"/>
    <lineage>
        <taxon>Bacteria</taxon>
        <taxon>Pseudomonadati</taxon>
        <taxon>Pseudomonadota</taxon>
        <taxon>Alphaproteobacteria</taxon>
        <taxon>Hyphomicrobiales</taxon>
        <taxon>Rhizobiaceae</taxon>
        <taxon>Sinorhizobium/Ensifer group</taxon>
        <taxon>Sinorhizobium</taxon>
    </lineage>
</organism>
<name>A0A178Y8S9_SINSA</name>
<dbReference type="Pfam" id="PF00496">
    <property type="entry name" value="SBP_bac_5"/>
    <property type="match status" value="1"/>
</dbReference>
<dbReference type="Gene3D" id="3.40.190.10">
    <property type="entry name" value="Periplasmic binding protein-like II"/>
    <property type="match status" value="1"/>
</dbReference>
<evidence type="ECO:0000256" key="3">
    <source>
        <dbReference type="ARBA" id="ARBA00022729"/>
    </source>
</evidence>
<dbReference type="InterPro" id="IPR039424">
    <property type="entry name" value="SBP_5"/>
</dbReference>
<feature type="domain" description="Solute-binding protein family 5" evidence="5">
    <location>
        <begin position="66"/>
        <end position="166"/>
    </location>
</feature>
<dbReference type="AlphaFoldDB" id="A0A178Y8S9"/>
<evidence type="ECO:0000313" key="7">
    <source>
        <dbReference type="Proteomes" id="UP000078507"/>
    </source>
</evidence>
<dbReference type="SUPFAM" id="SSF53850">
    <property type="entry name" value="Periplasmic binding protein-like II"/>
    <property type="match status" value="1"/>
</dbReference>
<sequence length="239" mass="26512">MTRAAVLSCLAVGLHFASPAAADTLRVIADGDMKTPDPIVTTSWDTQVHAYLIYDKLFEMDETGSPRPSLADTVEASQDRRTFTITLRSGVKFSDGSPIAPDDVIQSLKRWSSRDVTGQLLAARLKSMTTIDARTIRIELNEPFDVPEALAGITGNPAFIMPKRVATNASTDPRAAYIAADDDGERRDVAYQLQKRASEYLPFILTGESYYPRVYRSDIEGFNPAAPRLYFWNITRKSK</sequence>
<evidence type="ECO:0000259" key="5">
    <source>
        <dbReference type="Pfam" id="PF00496"/>
    </source>
</evidence>
<dbReference type="Proteomes" id="UP000078507">
    <property type="component" value="Unassembled WGS sequence"/>
</dbReference>
<proteinExistence type="inferred from homology"/>
<evidence type="ECO:0000256" key="2">
    <source>
        <dbReference type="ARBA" id="ARBA00005695"/>
    </source>
</evidence>
<dbReference type="STRING" id="36856.ATB98_15710"/>
<dbReference type="PANTHER" id="PTHR30290">
    <property type="entry name" value="PERIPLASMIC BINDING COMPONENT OF ABC TRANSPORTER"/>
    <property type="match status" value="1"/>
</dbReference>